<reference evidence="8" key="1">
    <citation type="submission" date="2020-12" db="EMBL/GenBank/DDBJ databases">
        <authorList>
            <person name="Huq M.A."/>
        </authorList>
    </citation>
    <scope>NUCLEOTIDE SEQUENCE</scope>
    <source>
        <strain evidence="8">MAHUQ-46</strain>
    </source>
</reference>
<dbReference type="AlphaFoldDB" id="A0A934MLR4"/>
<feature type="binding site" evidence="6">
    <location>
        <position position="50"/>
    </location>
    <ligand>
        <name>NAD(+)</name>
        <dbReference type="ChEBI" id="CHEBI:57540"/>
    </ligand>
</feature>
<evidence type="ECO:0000313" key="8">
    <source>
        <dbReference type="EMBL" id="MBJ6362485.1"/>
    </source>
</evidence>
<keyword evidence="5 6" id="KW-0238">DNA-binding</keyword>
<feature type="active site" description="Proton acceptor" evidence="6">
    <location>
        <position position="50"/>
    </location>
</feature>
<keyword evidence="4 6" id="KW-0548">Nucleotidyltransferase</keyword>
<name>A0A934MLR4_9BACL</name>
<dbReference type="Proteomes" id="UP000640274">
    <property type="component" value="Unassembled WGS sequence"/>
</dbReference>
<evidence type="ECO:0000313" key="9">
    <source>
        <dbReference type="Proteomes" id="UP000640274"/>
    </source>
</evidence>
<dbReference type="EMBL" id="JAELUP010000076">
    <property type="protein sequence ID" value="MBJ6362485.1"/>
    <property type="molecule type" value="Genomic_DNA"/>
</dbReference>
<comment type="similarity">
    <text evidence="6">Belongs to the DarT ADP-ribosyltransferase family.</text>
</comment>
<keyword evidence="3 6" id="KW-0808">Transferase</keyword>
<gene>
    <name evidence="8" type="ORF">JFN88_14650</name>
</gene>
<proteinExistence type="inferred from homology"/>
<feature type="domain" description="DarT" evidence="7">
    <location>
        <begin position="11"/>
        <end position="196"/>
    </location>
</feature>
<comment type="catalytic activity">
    <reaction evidence="6">
        <text>a thymidine in DNA + NAD(+) = an N-(ADP-alpha-D-ribosyl)-thymidine in DNA + nicotinamide + H(+)</text>
        <dbReference type="Rhea" id="RHEA:71651"/>
        <dbReference type="Rhea" id="RHEA-COMP:13556"/>
        <dbReference type="Rhea" id="RHEA-COMP:18051"/>
        <dbReference type="ChEBI" id="CHEBI:15378"/>
        <dbReference type="ChEBI" id="CHEBI:17154"/>
        <dbReference type="ChEBI" id="CHEBI:57540"/>
        <dbReference type="ChEBI" id="CHEBI:137386"/>
        <dbReference type="ChEBI" id="CHEBI:191199"/>
    </reaction>
</comment>
<keyword evidence="1 6" id="KW-1277">Toxin-antitoxin system</keyword>
<dbReference type="InterPro" id="IPR029494">
    <property type="entry name" value="DarT"/>
</dbReference>
<feature type="active site" evidence="6">
    <location>
        <position position="152"/>
    </location>
</feature>
<evidence type="ECO:0000256" key="4">
    <source>
        <dbReference type="ARBA" id="ARBA00022695"/>
    </source>
</evidence>
<organism evidence="8 9">
    <name type="scientific">Paenibacillus roseus</name>
    <dbReference type="NCBI Taxonomy" id="2798579"/>
    <lineage>
        <taxon>Bacteria</taxon>
        <taxon>Bacillati</taxon>
        <taxon>Bacillota</taxon>
        <taxon>Bacilli</taxon>
        <taxon>Bacillales</taxon>
        <taxon>Paenibacillaceae</taxon>
        <taxon>Paenibacillus</taxon>
    </lineage>
</organism>
<feature type="binding site" evidence="6">
    <location>
        <begin position="15"/>
        <end position="17"/>
    </location>
    <ligand>
        <name>NAD(+)</name>
        <dbReference type="ChEBI" id="CHEBI:57540"/>
    </ligand>
</feature>
<comment type="caution">
    <text evidence="8">The sequence shown here is derived from an EMBL/GenBank/DDBJ whole genome shotgun (WGS) entry which is preliminary data.</text>
</comment>
<dbReference type="Pfam" id="PF14487">
    <property type="entry name" value="DarT"/>
    <property type="match status" value="1"/>
</dbReference>
<dbReference type="GO" id="GO:0016779">
    <property type="term" value="F:nucleotidyltransferase activity"/>
    <property type="evidence" value="ECO:0007669"/>
    <property type="project" value="UniProtKB-UniRule"/>
</dbReference>
<dbReference type="RefSeq" id="WP_199020030.1">
    <property type="nucleotide sequence ID" value="NZ_JAELUP010000076.1"/>
</dbReference>
<evidence type="ECO:0000256" key="6">
    <source>
        <dbReference type="PROSITE-ProRule" id="PRU01362"/>
    </source>
</evidence>
<evidence type="ECO:0000256" key="5">
    <source>
        <dbReference type="ARBA" id="ARBA00023125"/>
    </source>
</evidence>
<keyword evidence="9" id="KW-1185">Reference proteome</keyword>
<dbReference type="GO" id="GO:0003677">
    <property type="term" value="F:DNA binding"/>
    <property type="evidence" value="ECO:0007669"/>
    <property type="project" value="UniProtKB-UniRule"/>
</dbReference>
<dbReference type="PROSITE" id="PS52018">
    <property type="entry name" value="DART"/>
    <property type="match status" value="1"/>
</dbReference>
<keyword evidence="2 6" id="KW-0328">Glycosyltransferase</keyword>
<protein>
    <submittedName>
        <fullName evidence="8">DUF4433 domain-containing protein</fullName>
    </submittedName>
</protein>
<comment type="caution">
    <text evidence="6">Lacks conserved residue(s) required for the propagation of feature annotation.</text>
</comment>
<evidence type="ECO:0000256" key="3">
    <source>
        <dbReference type="ARBA" id="ARBA00022679"/>
    </source>
</evidence>
<evidence type="ECO:0000256" key="2">
    <source>
        <dbReference type="ARBA" id="ARBA00022676"/>
    </source>
</evidence>
<evidence type="ECO:0000259" key="7">
    <source>
        <dbReference type="PROSITE" id="PS52018"/>
    </source>
</evidence>
<sequence>MKEVVNEYGIEYLVHFTQAKNLKSIFKHGLLSVDELDGKELSYEFNDSHRLDGHTDAICLSIEFPNYKMFYKYRNQDRNVDWVVLGVEKKVLWKKKCAFCVENAASANITAQSVQSRMGKKAFTRMYDEYPDKPLRKVLDIPKTYPTNPQAEILVFNNIEVDYIWGVAFEKPSIKKRYEHLIPKNVKSKVVEHLFRGRNDFKYWR</sequence>
<dbReference type="GO" id="GO:0016757">
    <property type="term" value="F:glycosyltransferase activity"/>
    <property type="evidence" value="ECO:0007669"/>
    <property type="project" value="UniProtKB-UniRule"/>
</dbReference>
<evidence type="ECO:0000256" key="1">
    <source>
        <dbReference type="ARBA" id="ARBA00022649"/>
    </source>
</evidence>
<accession>A0A934MLR4</accession>